<feature type="region of interest" description="Disordered" evidence="10">
    <location>
        <begin position="111"/>
        <end position="163"/>
    </location>
</feature>
<dbReference type="InterPro" id="IPR045174">
    <property type="entry name" value="Dof"/>
</dbReference>
<evidence type="ECO:0000256" key="8">
    <source>
        <dbReference type="PROSITE-ProRule" id="PRU00071"/>
    </source>
</evidence>
<accession>A0A7I8JZZ3</accession>
<evidence type="ECO:0000256" key="7">
    <source>
        <dbReference type="ARBA" id="ARBA00023242"/>
    </source>
</evidence>
<evidence type="ECO:0000256" key="2">
    <source>
        <dbReference type="ARBA" id="ARBA00022771"/>
    </source>
</evidence>
<evidence type="ECO:0000256" key="6">
    <source>
        <dbReference type="ARBA" id="ARBA00023163"/>
    </source>
</evidence>
<dbReference type="PANTHER" id="PTHR31992:SF351">
    <property type="entry name" value="DOF ZINC FINGER PROTEIN"/>
    <property type="match status" value="1"/>
</dbReference>
<evidence type="ECO:0000256" key="3">
    <source>
        <dbReference type="ARBA" id="ARBA00022833"/>
    </source>
</evidence>
<sequence>MVFPSIPVYVDPPNWNQQPIRHQAIGGASDGGGGHRLPPPAPPRPEGSVRAGSMTDRARQAKLPLPEPGLKCPRCESTNTKFCYFNNYSLSQPRHFCKTCRRYWTRGGALRNVPVGGGCRRNKRSKGAGGSKSSTSSTDRHSNASTPSTIPATSGTSAIPSNLPPQPTLPFFTSLHTMPAYTGLANMGSSFGGIQPVDAVNFQTGVSSSAAILDQWRLQQVHQFPFMGGLETPPPPLSMGLFPFDGQGVVGDGAGYYAGQTQDNSSAAVPNAHPAPVKGDEEAGELTLRRHYLGIPKNDQFWGDGGATGSSSVWADISGFSSASTGNIL</sequence>
<evidence type="ECO:0000256" key="4">
    <source>
        <dbReference type="ARBA" id="ARBA00023015"/>
    </source>
</evidence>
<gene>
    <name evidence="12" type="ORF">SI8410_01001668</name>
</gene>
<evidence type="ECO:0000313" key="13">
    <source>
        <dbReference type="Proteomes" id="UP000663760"/>
    </source>
</evidence>
<feature type="region of interest" description="Disordered" evidence="10">
    <location>
        <begin position="23"/>
        <end position="66"/>
    </location>
</feature>
<dbReference type="AlphaFoldDB" id="A0A7I8JZZ3"/>
<keyword evidence="4 9" id="KW-0805">Transcription regulation</keyword>
<proteinExistence type="predicted"/>
<dbReference type="GO" id="GO:0005634">
    <property type="term" value="C:nucleus"/>
    <property type="evidence" value="ECO:0007669"/>
    <property type="project" value="UniProtKB-SubCell"/>
</dbReference>
<dbReference type="InterPro" id="IPR003851">
    <property type="entry name" value="Znf_Dof"/>
</dbReference>
<keyword evidence="1 9" id="KW-0479">Metal-binding</keyword>
<feature type="domain" description="Dof-type" evidence="11">
    <location>
        <begin position="70"/>
        <end position="124"/>
    </location>
</feature>
<dbReference type="PANTHER" id="PTHR31992">
    <property type="entry name" value="DOF ZINC FINGER PROTEIN DOF1.4-RELATED"/>
    <property type="match status" value="1"/>
</dbReference>
<keyword evidence="7 8" id="KW-0539">Nucleus</keyword>
<keyword evidence="2 8" id="KW-0863">Zinc-finger</keyword>
<dbReference type="PROSITE" id="PS50884">
    <property type="entry name" value="ZF_DOF_2"/>
    <property type="match status" value="1"/>
</dbReference>
<dbReference type="GO" id="GO:0003677">
    <property type="term" value="F:DNA binding"/>
    <property type="evidence" value="ECO:0007669"/>
    <property type="project" value="UniProtKB-UniRule"/>
</dbReference>
<keyword evidence="5 8" id="KW-0238">DNA-binding</keyword>
<keyword evidence="3 9" id="KW-0862">Zinc</keyword>
<evidence type="ECO:0000259" key="11">
    <source>
        <dbReference type="PROSITE" id="PS50884"/>
    </source>
</evidence>
<dbReference type="PROSITE" id="PS01361">
    <property type="entry name" value="ZF_DOF_1"/>
    <property type="match status" value="1"/>
</dbReference>
<comment type="subcellular location">
    <subcellularLocation>
        <location evidence="8 9">Nucleus</location>
    </subcellularLocation>
</comment>
<keyword evidence="13" id="KW-1185">Reference proteome</keyword>
<dbReference type="Pfam" id="PF02701">
    <property type="entry name" value="Zn_ribbon_Dof"/>
    <property type="match status" value="1"/>
</dbReference>
<dbReference type="GO" id="GO:0008270">
    <property type="term" value="F:zinc ion binding"/>
    <property type="evidence" value="ECO:0007669"/>
    <property type="project" value="UniProtKB-KW"/>
</dbReference>
<keyword evidence="6 9" id="KW-0804">Transcription</keyword>
<name>A0A7I8JZZ3_SPIIN</name>
<dbReference type="GO" id="GO:0003700">
    <property type="term" value="F:DNA-binding transcription factor activity"/>
    <property type="evidence" value="ECO:0007669"/>
    <property type="project" value="UniProtKB-UniRule"/>
</dbReference>
<reference evidence="12" key="1">
    <citation type="submission" date="2020-02" db="EMBL/GenBank/DDBJ databases">
        <authorList>
            <person name="Scholz U."/>
            <person name="Mascher M."/>
            <person name="Fiebig A."/>
        </authorList>
    </citation>
    <scope>NUCLEOTIDE SEQUENCE</scope>
</reference>
<evidence type="ECO:0000313" key="12">
    <source>
        <dbReference type="EMBL" id="CAA7389669.1"/>
    </source>
</evidence>
<evidence type="ECO:0000256" key="10">
    <source>
        <dbReference type="SAM" id="MobiDB-lite"/>
    </source>
</evidence>
<protein>
    <recommendedName>
        <fullName evidence="9">Dof zinc finger protein</fullName>
    </recommendedName>
</protein>
<dbReference type="Proteomes" id="UP000663760">
    <property type="component" value="Chromosome 1"/>
</dbReference>
<dbReference type="OrthoDB" id="1927254at2759"/>
<evidence type="ECO:0000256" key="5">
    <source>
        <dbReference type="ARBA" id="ARBA00023125"/>
    </source>
</evidence>
<evidence type="ECO:0000256" key="1">
    <source>
        <dbReference type="ARBA" id="ARBA00022723"/>
    </source>
</evidence>
<feature type="compositionally biased region" description="Polar residues" evidence="10">
    <location>
        <begin position="146"/>
        <end position="160"/>
    </location>
</feature>
<comment type="function">
    <text evidence="9">Transcription factor that binds specifically to a 5'-AA[AG]G-3' consensus core sequence.</text>
</comment>
<evidence type="ECO:0000256" key="9">
    <source>
        <dbReference type="RuleBase" id="RU369094"/>
    </source>
</evidence>
<organism evidence="12 13">
    <name type="scientific">Spirodela intermedia</name>
    <name type="common">Intermediate duckweed</name>
    <dbReference type="NCBI Taxonomy" id="51605"/>
    <lineage>
        <taxon>Eukaryota</taxon>
        <taxon>Viridiplantae</taxon>
        <taxon>Streptophyta</taxon>
        <taxon>Embryophyta</taxon>
        <taxon>Tracheophyta</taxon>
        <taxon>Spermatophyta</taxon>
        <taxon>Magnoliopsida</taxon>
        <taxon>Liliopsida</taxon>
        <taxon>Araceae</taxon>
        <taxon>Lemnoideae</taxon>
        <taxon>Spirodela</taxon>
    </lineage>
</organism>
<dbReference type="EMBL" id="LR746264">
    <property type="protein sequence ID" value="CAA7389669.1"/>
    <property type="molecule type" value="Genomic_DNA"/>
</dbReference>